<evidence type="ECO:0000256" key="4">
    <source>
        <dbReference type="SAM" id="MobiDB-lite"/>
    </source>
</evidence>
<accession>A0AAX4J3V3</accession>
<dbReference type="Proteomes" id="UP001322277">
    <property type="component" value="Chromosome 10"/>
</dbReference>
<dbReference type="Pfam" id="PF14420">
    <property type="entry name" value="Clr5"/>
    <property type="match status" value="1"/>
</dbReference>
<organism evidence="6 7">
    <name type="scientific">Colletotrichum destructivum</name>
    <dbReference type="NCBI Taxonomy" id="34406"/>
    <lineage>
        <taxon>Eukaryota</taxon>
        <taxon>Fungi</taxon>
        <taxon>Dikarya</taxon>
        <taxon>Ascomycota</taxon>
        <taxon>Pezizomycotina</taxon>
        <taxon>Sordariomycetes</taxon>
        <taxon>Hypocreomycetidae</taxon>
        <taxon>Glomerellales</taxon>
        <taxon>Glomerellaceae</taxon>
        <taxon>Colletotrichum</taxon>
        <taxon>Colletotrichum destructivum species complex</taxon>
    </lineage>
</organism>
<keyword evidence="2 3" id="KW-0040">ANK repeat</keyword>
<keyword evidence="1" id="KW-0677">Repeat</keyword>
<feature type="compositionally biased region" description="Acidic residues" evidence="4">
    <location>
        <begin position="1036"/>
        <end position="1076"/>
    </location>
</feature>
<feature type="repeat" description="ANK" evidence="3">
    <location>
        <begin position="867"/>
        <end position="899"/>
    </location>
</feature>
<name>A0AAX4J3V3_9PEZI</name>
<keyword evidence="7" id="KW-1185">Reference proteome</keyword>
<dbReference type="PANTHER" id="PTHR24198:SF165">
    <property type="entry name" value="ANKYRIN REPEAT-CONTAINING PROTEIN-RELATED"/>
    <property type="match status" value="1"/>
</dbReference>
<dbReference type="PROSITE" id="PS50297">
    <property type="entry name" value="ANK_REP_REGION"/>
    <property type="match status" value="1"/>
</dbReference>
<feature type="domain" description="Clr5" evidence="5">
    <location>
        <begin position="11"/>
        <end position="63"/>
    </location>
</feature>
<dbReference type="InterPro" id="IPR036770">
    <property type="entry name" value="Ankyrin_rpt-contain_sf"/>
</dbReference>
<reference evidence="7" key="1">
    <citation type="journal article" date="2023" name="bioRxiv">
        <title>Complete genome of the Medicago anthracnose fungus, Colletotrichum destructivum, reveals a mini-chromosome-like region within a core chromosome.</title>
        <authorList>
            <person name="Lapalu N."/>
            <person name="Simon A."/>
            <person name="Lu A."/>
            <person name="Plaumann P.-L."/>
            <person name="Amselem J."/>
            <person name="Pigne S."/>
            <person name="Auger A."/>
            <person name="Koch C."/>
            <person name="Dallery J.-F."/>
            <person name="O'Connell R.J."/>
        </authorList>
    </citation>
    <scope>NUCLEOTIDE SEQUENCE [LARGE SCALE GENOMIC DNA]</scope>
    <source>
        <strain evidence="7">CBS 520.97</strain>
    </source>
</reference>
<gene>
    <name evidence="6" type="ORF">CDEST_15104</name>
</gene>
<protein>
    <submittedName>
        <fullName evidence="6">Clr5 domain, ankyrin repeat-containing domain superfamily</fullName>
    </submittedName>
</protein>
<dbReference type="GeneID" id="87951604"/>
<dbReference type="PROSITE" id="PS50088">
    <property type="entry name" value="ANK_REPEAT"/>
    <property type="match status" value="3"/>
</dbReference>
<dbReference type="KEGG" id="cdet:87951604"/>
<evidence type="ECO:0000259" key="5">
    <source>
        <dbReference type="Pfam" id="PF14420"/>
    </source>
</evidence>
<dbReference type="SMART" id="SM00248">
    <property type="entry name" value="ANK"/>
    <property type="match status" value="8"/>
</dbReference>
<proteinExistence type="predicted"/>
<dbReference type="SUPFAM" id="SSF48403">
    <property type="entry name" value="Ankyrin repeat"/>
    <property type="match status" value="3"/>
</dbReference>
<dbReference type="Pfam" id="PF12796">
    <property type="entry name" value="Ank_2"/>
    <property type="match status" value="1"/>
</dbReference>
<feature type="region of interest" description="Disordered" evidence="4">
    <location>
        <begin position="1026"/>
        <end position="1087"/>
    </location>
</feature>
<feature type="repeat" description="ANK" evidence="3">
    <location>
        <begin position="937"/>
        <end position="963"/>
    </location>
</feature>
<evidence type="ECO:0000256" key="1">
    <source>
        <dbReference type="ARBA" id="ARBA00022737"/>
    </source>
</evidence>
<dbReference type="InterPro" id="IPR002110">
    <property type="entry name" value="Ankyrin_rpt"/>
</dbReference>
<evidence type="ECO:0000313" key="7">
    <source>
        <dbReference type="Proteomes" id="UP001322277"/>
    </source>
</evidence>
<evidence type="ECO:0000256" key="3">
    <source>
        <dbReference type="PROSITE-ProRule" id="PRU00023"/>
    </source>
</evidence>
<evidence type="ECO:0000256" key="2">
    <source>
        <dbReference type="ARBA" id="ARBA00023043"/>
    </source>
</evidence>
<evidence type="ECO:0000313" key="6">
    <source>
        <dbReference type="EMBL" id="WQF90090.1"/>
    </source>
</evidence>
<dbReference type="PANTHER" id="PTHR24198">
    <property type="entry name" value="ANKYRIN REPEAT AND PROTEIN KINASE DOMAIN-CONTAINING PROTEIN"/>
    <property type="match status" value="1"/>
</dbReference>
<dbReference type="AlphaFoldDB" id="A0AAX4J3V3"/>
<feature type="repeat" description="ANK" evidence="3">
    <location>
        <begin position="902"/>
        <end position="934"/>
    </location>
</feature>
<dbReference type="EMBL" id="CP137314">
    <property type="protein sequence ID" value="WQF90090.1"/>
    <property type="molecule type" value="Genomic_DNA"/>
</dbReference>
<sequence length="1126" mass="125936">MSSRRSAMFKEEEWARVQPIIRKLYLLEDKSLKDVIIILSTLHGFRPSKAQLESKLKQWHMAKNMTSMEWKHVDTRIRKRRLHGKESKVYLSGIPLRPATVEKARGRHSFESTLDRVKGKAPPSPEDLSLIIRTPSPPAEVQIWNTHNIPWLLATKFFRVFTLGTILQARLSIRFPVEQLFSLVLEDHPKLSCHTSKLQYTMRSLALIMPATHQEHHVFRAESLLLSPLLSASITSESFELLFFLLSNNFLTGAYAFEDRKKQYAVIGLLLDMVQRFRVLDLFRTQPFATLPLSLQSALNRLFKQAVQRQELNLVRQLLQVGVDVNQYLYVMTCGSLPFIACRAIEYAVLVYDTALMKTLSDFGADSRFGNMNMILWALWRRKRYASASERSIVYILSNCNLRPENHQGAGLIDATCQAIGSDMACSVSEQTIGFLRVYFRKPASVLSLLVAAVKSNSMFTLDLLSENRHLLNISNSLGEMPLNAAVCTGLRRVVNHLLQLGVDLNPPPIRAGKDLVFASPLQCAACFADINGIRQLVDAGADINLCHSSTAIYNLPASMKVEDSFHVDGFSMGYLGKTALQAAIHGRNTDAALFLLAAGAKLVGGELALAIRSRQQSIINAVLAKGASLRDATDTECGSVLEAAVLTEDVDLISWIIEANPQAVDELALSAAIFVAKTTSNLTTIRYLVAEYAKKPASNDLWLGTTITLAAQLGLHEISELMLTSGLHPTTCCRADSLHPPPPPDWGFPRQIRMPIDYLRWRRIIQQNDAPSLSLINGAMKNGQLEYLELLLQHGYQAPEFVDTLPRMDANLEFLQTLHKHGSRMTSRLLSNSIEYGYDQITQWILSLNMDLAATIHDDELKTVPFMRTPLQAAAEKGDITLLERLSTLGANINDPPARWGGVTALQAASIQGYYGLVKRLLDLQADPNAPGAVIYGRTALEGAAEHGRLDVVQLLLNSGVETCGSGRRHYVRAIEFARRECHHIVLKLLRSHRPWTEADQELLEDETLLNPDQTPEGIAERRRELEGHISQATNDDETSGYETSEYEDSEYEDSEYENSENETSDDEAINDNAEEASLNRLPAPTLEETREVLRINDETPVLPGDAIWAEAYENWSSEFPWSME</sequence>
<dbReference type="Gene3D" id="1.25.40.20">
    <property type="entry name" value="Ankyrin repeat-containing domain"/>
    <property type="match status" value="3"/>
</dbReference>
<dbReference type="RefSeq" id="XP_062787311.1">
    <property type="nucleotide sequence ID" value="XM_062931260.1"/>
</dbReference>
<dbReference type="InterPro" id="IPR025676">
    <property type="entry name" value="Clr5_dom"/>
</dbReference>